<dbReference type="EMBL" id="BTSX01000004">
    <property type="protein sequence ID" value="GMS96174.1"/>
    <property type="molecule type" value="Genomic_DNA"/>
</dbReference>
<feature type="compositionally biased region" description="Polar residues" evidence="1">
    <location>
        <begin position="1"/>
        <end position="19"/>
    </location>
</feature>
<dbReference type="Proteomes" id="UP001432027">
    <property type="component" value="Unassembled WGS sequence"/>
</dbReference>
<organism evidence="2 3">
    <name type="scientific">Pristionchus entomophagus</name>
    <dbReference type="NCBI Taxonomy" id="358040"/>
    <lineage>
        <taxon>Eukaryota</taxon>
        <taxon>Metazoa</taxon>
        <taxon>Ecdysozoa</taxon>
        <taxon>Nematoda</taxon>
        <taxon>Chromadorea</taxon>
        <taxon>Rhabditida</taxon>
        <taxon>Rhabditina</taxon>
        <taxon>Diplogasteromorpha</taxon>
        <taxon>Diplogasteroidea</taxon>
        <taxon>Neodiplogasteridae</taxon>
        <taxon>Pristionchus</taxon>
    </lineage>
</organism>
<protein>
    <submittedName>
        <fullName evidence="2">Uncharacterized protein</fullName>
    </submittedName>
</protein>
<sequence length="311" mass="34228">MSQVETNEVSTARSDQFNEYGTMLDAQRRLDGMQLEEEEDGSESLVEMTALNDEIGAELSISMVSTGYDASFTVDDISSCDDLTDDLLSIYSDHDESELEVECPTFFSVSRDGHAVALDSIEALDKLADFVPIPVDITTISFDPLVANVGMENTSLQSVAEYTAHAGDTDSCTTCPHDNHYKDAAITEPKETTDKADITSYPLNPSETDVTVIDENHYSVYSIESSERIVEMSVIEVAKSPTAPDITVYSVEKSEREVEMSQAISLVPSDPNIYNAEDYSVYSIESSERCIEMLDTHSIYSEGPSEIECNL</sequence>
<accession>A0AAV5TQA3</accession>
<evidence type="ECO:0000313" key="2">
    <source>
        <dbReference type="EMBL" id="GMS96174.1"/>
    </source>
</evidence>
<evidence type="ECO:0000256" key="1">
    <source>
        <dbReference type="SAM" id="MobiDB-lite"/>
    </source>
</evidence>
<evidence type="ECO:0000313" key="3">
    <source>
        <dbReference type="Proteomes" id="UP001432027"/>
    </source>
</evidence>
<keyword evidence="3" id="KW-1185">Reference proteome</keyword>
<dbReference type="AlphaFoldDB" id="A0AAV5TQA3"/>
<gene>
    <name evidence="2" type="ORF">PENTCL1PPCAC_18349</name>
</gene>
<proteinExistence type="predicted"/>
<comment type="caution">
    <text evidence="2">The sequence shown here is derived from an EMBL/GenBank/DDBJ whole genome shotgun (WGS) entry which is preliminary data.</text>
</comment>
<reference evidence="2" key="1">
    <citation type="submission" date="2023-10" db="EMBL/GenBank/DDBJ databases">
        <title>Genome assembly of Pristionchus species.</title>
        <authorList>
            <person name="Yoshida K."/>
            <person name="Sommer R.J."/>
        </authorList>
    </citation>
    <scope>NUCLEOTIDE SEQUENCE</scope>
    <source>
        <strain evidence="2">RS0144</strain>
    </source>
</reference>
<name>A0AAV5TQA3_9BILA</name>
<feature type="region of interest" description="Disordered" evidence="1">
    <location>
        <begin position="1"/>
        <end position="20"/>
    </location>
</feature>